<dbReference type="GO" id="GO:0005829">
    <property type="term" value="C:cytosol"/>
    <property type="evidence" value="ECO:0007669"/>
    <property type="project" value="GOC"/>
</dbReference>
<keyword evidence="3" id="KW-1185">Reference proteome</keyword>
<evidence type="ECO:0000313" key="3">
    <source>
        <dbReference type="Proteomes" id="UP000821866"/>
    </source>
</evidence>
<dbReference type="PANTHER" id="PTHR14190:SF7">
    <property type="entry name" value="VACUOLAR PROTEIN SORTING-ASSOCIATED PROTEIN 52 HOMOLOG"/>
    <property type="match status" value="1"/>
</dbReference>
<dbReference type="GO" id="GO:0032456">
    <property type="term" value="P:endocytic recycling"/>
    <property type="evidence" value="ECO:0007669"/>
    <property type="project" value="TreeGrafter"/>
</dbReference>
<proteinExistence type="predicted"/>
<evidence type="ECO:0000259" key="1">
    <source>
        <dbReference type="Pfam" id="PF20655"/>
    </source>
</evidence>
<dbReference type="GO" id="GO:0007041">
    <property type="term" value="P:lysosomal transport"/>
    <property type="evidence" value="ECO:0007669"/>
    <property type="project" value="TreeGrafter"/>
</dbReference>
<dbReference type="Proteomes" id="UP000821866">
    <property type="component" value="Chromosome 7"/>
</dbReference>
<comment type="caution">
    <text evidence="2">The sequence shown here is derived from an EMBL/GenBank/DDBJ whole genome shotgun (WGS) entry which is preliminary data.</text>
</comment>
<dbReference type="VEuPathDB" id="VectorBase:LOC119174411"/>
<reference evidence="2" key="1">
    <citation type="journal article" date="2020" name="Cell">
        <title>Large-Scale Comparative Analyses of Tick Genomes Elucidate Their Genetic Diversity and Vector Capacities.</title>
        <authorList>
            <consortium name="Tick Genome and Microbiome Consortium (TIGMIC)"/>
            <person name="Jia N."/>
            <person name="Wang J."/>
            <person name="Shi W."/>
            <person name="Du L."/>
            <person name="Sun Y."/>
            <person name="Zhan W."/>
            <person name="Jiang J.F."/>
            <person name="Wang Q."/>
            <person name="Zhang B."/>
            <person name="Ji P."/>
            <person name="Bell-Sakyi L."/>
            <person name="Cui X.M."/>
            <person name="Yuan T.T."/>
            <person name="Jiang B.G."/>
            <person name="Yang W.F."/>
            <person name="Lam T.T."/>
            <person name="Chang Q.C."/>
            <person name="Ding S.J."/>
            <person name="Wang X.J."/>
            <person name="Zhu J.G."/>
            <person name="Ruan X.D."/>
            <person name="Zhao L."/>
            <person name="Wei J.T."/>
            <person name="Ye R.Z."/>
            <person name="Que T.C."/>
            <person name="Du C.H."/>
            <person name="Zhou Y.H."/>
            <person name="Cheng J.X."/>
            <person name="Dai P.F."/>
            <person name="Guo W.B."/>
            <person name="Han X.H."/>
            <person name="Huang E.J."/>
            <person name="Li L.F."/>
            <person name="Wei W."/>
            <person name="Gao Y.C."/>
            <person name="Liu J.Z."/>
            <person name="Shao H.Z."/>
            <person name="Wang X."/>
            <person name="Wang C.C."/>
            <person name="Yang T.C."/>
            <person name="Huo Q.B."/>
            <person name="Li W."/>
            <person name="Chen H.Y."/>
            <person name="Chen S.E."/>
            <person name="Zhou L.G."/>
            <person name="Ni X.B."/>
            <person name="Tian J.H."/>
            <person name="Sheng Y."/>
            <person name="Liu T."/>
            <person name="Pan Y.S."/>
            <person name="Xia L.Y."/>
            <person name="Li J."/>
            <person name="Zhao F."/>
            <person name="Cao W.C."/>
        </authorList>
    </citation>
    <scope>NUCLEOTIDE SEQUENCE</scope>
    <source>
        <strain evidence="2">Rmic-2018</strain>
    </source>
</reference>
<dbReference type="Pfam" id="PF20655">
    <property type="entry name" value="Vps52_C"/>
    <property type="match status" value="1"/>
</dbReference>
<dbReference type="AlphaFoldDB" id="A0A9J6DFP0"/>
<accession>A0A9J6DFP0</accession>
<dbReference type="GO" id="GO:0019905">
    <property type="term" value="F:syntaxin binding"/>
    <property type="evidence" value="ECO:0007669"/>
    <property type="project" value="TreeGrafter"/>
</dbReference>
<sequence>MAAEFQGRKEQLIFLINNYDMMLSVLLERTKEDSKETESFKELLQARTQEYVEEILAPHFGGMIGFVKECELLQERGQADQMQKEEKKVVMLIRSFNSGWKKAIDDINQDIMQTFTNFKNGTNILQAALMQLIQYYHRFQKVLSQAPFKQLTVRSELLNIHHLMVEVKKYKPNF</sequence>
<feature type="domain" description="Vps52 C-terminal" evidence="1">
    <location>
        <begin position="1"/>
        <end position="52"/>
    </location>
</feature>
<dbReference type="GO" id="GO:0000938">
    <property type="term" value="C:GARP complex"/>
    <property type="evidence" value="ECO:0007669"/>
    <property type="project" value="TreeGrafter"/>
</dbReference>
<gene>
    <name evidence="2" type="ORF">HPB51_003426</name>
</gene>
<dbReference type="GO" id="GO:0042147">
    <property type="term" value="P:retrograde transport, endosome to Golgi"/>
    <property type="evidence" value="ECO:0007669"/>
    <property type="project" value="TreeGrafter"/>
</dbReference>
<dbReference type="InterPro" id="IPR007258">
    <property type="entry name" value="Vps52"/>
</dbReference>
<name>A0A9J6DFP0_RHIMP</name>
<protein>
    <recommendedName>
        <fullName evidence="1">Vps52 C-terminal domain-containing protein</fullName>
    </recommendedName>
</protein>
<dbReference type="InterPro" id="IPR048361">
    <property type="entry name" value="Vps52_C"/>
</dbReference>
<dbReference type="EMBL" id="JABSTU010000009">
    <property type="protein sequence ID" value="KAH8020769.1"/>
    <property type="molecule type" value="Genomic_DNA"/>
</dbReference>
<reference evidence="2" key="2">
    <citation type="submission" date="2021-09" db="EMBL/GenBank/DDBJ databases">
        <authorList>
            <person name="Jia N."/>
            <person name="Wang J."/>
            <person name="Shi W."/>
            <person name="Du L."/>
            <person name="Sun Y."/>
            <person name="Zhan W."/>
            <person name="Jiang J."/>
            <person name="Wang Q."/>
            <person name="Zhang B."/>
            <person name="Ji P."/>
            <person name="Sakyi L.B."/>
            <person name="Cui X."/>
            <person name="Yuan T."/>
            <person name="Jiang B."/>
            <person name="Yang W."/>
            <person name="Lam T.T.-Y."/>
            <person name="Chang Q."/>
            <person name="Ding S."/>
            <person name="Wang X."/>
            <person name="Zhu J."/>
            <person name="Ruan X."/>
            <person name="Zhao L."/>
            <person name="Wei J."/>
            <person name="Que T."/>
            <person name="Du C."/>
            <person name="Cheng J."/>
            <person name="Dai P."/>
            <person name="Han X."/>
            <person name="Huang E."/>
            <person name="Gao Y."/>
            <person name="Liu J."/>
            <person name="Shao H."/>
            <person name="Ye R."/>
            <person name="Li L."/>
            <person name="Wei W."/>
            <person name="Wang X."/>
            <person name="Wang C."/>
            <person name="Huo Q."/>
            <person name="Li W."/>
            <person name="Guo W."/>
            <person name="Chen H."/>
            <person name="Chen S."/>
            <person name="Zhou L."/>
            <person name="Zhou L."/>
            <person name="Ni X."/>
            <person name="Tian J."/>
            <person name="Zhou Y."/>
            <person name="Sheng Y."/>
            <person name="Liu T."/>
            <person name="Pan Y."/>
            <person name="Xia L."/>
            <person name="Li J."/>
            <person name="Zhao F."/>
            <person name="Cao W."/>
        </authorList>
    </citation>
    <scope>NUCLEOTIDE SEQUENCE</scope>
    <source>
        <strain evidence="2">Rmic-2018</strain>
        <tissue evidence="2">Larvae</tissue>
    </source>
</reference>
<organism evidence="2 3">
    <name type="scientific">Rhipicephalus microplus</name>
    <name type="common">Cattle tick</name>
    <name type="synonym">Boophilus microplus</name>
    <dbReference type="NCBI Taxonomy" id="6941"/>
    <lineage>
        <taxon>Eukaryota</taxon>
        <taxon>Metazoa</taxon>
        <taxon>Ecdysozoa</taxon>
        <taxon>Arthropoda</taxon>
        <taxon>Chelicerata</taxon>
        <taxon>Arachnida</taxon>
        <taxon>Acari</taxon>
        <taxon>Parasitiformes</taxon>
        <taxon>Ixodida</taxon>
        <taxon>Ixodoidea</taxon>
        <taxon>Ixodidae</taxon>
        <taxon>Rhipicephalinae</taxon>
        <taxon>Rhipicephalus</taxon>
        <taxon>Boophilus</taxon>
    </lineage>
</organism>
<evidence type="ECO:0000313" key="2">
    <source>
        <dbReference type="EMBL" id="KAH8020769.1"/>
    </source>
</evidence>
<dbReference type="GO" id="GO:0006896">
    <property type="term" value="P:Golgi to vacuole transport"/>
    <property type="evidence" value="ECO:0007669"/>
    <property type="project" value="TreeGrafter"/>
</dbReference>
<dbReference type="PANTHER" id="PTHR14190">
    <property type="entry name" value="SUPPRESSOR OF ACTIN MUTATIONS 2/VACUOLAR PROTEIN SORTING 52"/>
    <property type="match status" value="1"/>
</dbReference>